<feature type="binding site" evidence="10">
    <location>
        <begin position="104"/>
        <end position="114"/>
    </location>
    <ligand>
        <name>ATP</name>
        <dbReference type="ChEBI" id="CHEBI:30616"/>
    </ligand>
</feature>
<dbReference type="InterPro" id="IPR036554">
    <property type="entry name" value="GHMP_kinase_C_sf"/>
</dbReference>
<dbReference type="OrthoDB" id="9809438at2"/>
<dbReference type="InterPro" id="IPR013750">
    <property type="entry name" value="GHMP_kinase_C_dom"/>
</dbReference>
<dbReference type="HAMAP" id="MF_00061">
    <property type="entry name" value="IspE"/>
    <property type="match status" value="1"/>
</dbReference>
<keyword evidence="6 10" id="KW-0418">Kinase</keyword>
<feature type="domain" description="GHMP kinase C-terminal" evidence="12">
    <location>
        <begin position="222"/>
        <end position="280"/>
    </location>
</feature>
<evidence type="ECO:0000313" key="14">
    <source>
        <dbReference type="Proteomes" id="UP000186002"/>
    </source>
</evidence>
<evidence type="ECO:0000256" key="3">
    <source>
        <dbReference type="ARBA" id="ARBA00017473"/>
    </source>
</evidence>
<dbReference type="GO" id="GO:0016114">
    <property type="term" value="P:terpenoid biosynthetic process"/>
    <property type="evidence" value="ECO:0007669"/>
    <property type="project" value="UniProtKB-UniRule"/>
</dbReference>
<keyword evidence="4 10" id="KW-0808">Transferase</keyword>
<protein>
    <recommendedName>
        <fullName evidence="3 10">4-diphosphocytidyl-2-C-methyl-D-erythritol kinase</fullName>
        <shortName evidence="10">CMK</shortName>
        <ecNumber evidence="2 10">2.7.1.148</ecNumber>
    </recommendedName>
    <alternativeName>
        <fullName evidence="9 10">4-(cytidine-5'-diphospho)-2-C-methyl-D-erythritol kinase</fullName>
    </alternativeName>
</protein>
<evidence type="ECO:0000256" key="7">
    <source>
        <dbReference type="ARBA" id="ARBA00022840"/>
    </source>
</evidence>
<dbReference type="GO" id="GO:0005524">
    <property type="term" value="F:ATP binding"/>
    <property type="evidence" value="ECO:0007669"/>
    <property type="project" value="UniProtKB-UniRule"/>
</dbReference>
<dbReference type="InterPro" id="IPR006204">
    <property type="entry name" value="GHMP_kinase_N_dom"/>
</dbReference>
<accession>A0A1M7G5W6</accession>
<organism evidence="13 14">
    <name type="scientific">Roseibium suaedae</name>
    <dbReference type="NCBI Taxonomy" id="735517"/>
    <lineage>
        <taxon>Bacteria</taxon>
        <taxon>Pseudomonadati</taxon>
        <taxon>Pseudomonadota</taxon>
        <taxon>Alphaproteobacteria</taxon>
        <taxon>Hyphomicrobiales</taxon>
        <taxon>Stappiaceae</taxon>
        <taxon>Roseibium</taxon>
    </lineage>
</organism>
<comment type="catalytic activity">
    <reaction evidence="10">
        <text>4-CDP-2-C-methyl-D-erythritol + ATP = 4-CDP-2-C-methyl-D-erythritol 2-phosphate + ADP + H(+)</text>
        <dbReference type="Rhea" id="RHEA:18437"/>
        <dbReference type="ChEBI" id="CHEBI:15378"/>
        <dbReference type="ChEBI" id="CHEBI:30616"/>
        <dbReference type="ChEBI" id="CHEBI:57823"/>
        <dbReference type="ChEBI" id="CHEBI:57919"/>
        <dbReference type="ChEBI" id="CHEBI:456216"/>
        <dbReference type="EC" id="2.7.1.148"/>
    </reaction>
</comment>
<feature type="active site" evidence="10">
    <location>
        <position position="146"/>
    </location>
</feature>
<dbReference type="InterPro" id="IPR004424">
    <property type="entry name" value="IspE"/>
</dbReference>
<evidence type="ECO:0000256" key="5">
    <source>
        <dbReference type="ARBA" id="ARBA00022741"/>
    </source>
</evidence>
<feature type="domain" description="GHMP kinase N-terminal" evidence="11">
    <location>
        <begin position="75"/>
        <end position="151"/>
    </location>
</feature>
<dbReference type="NCBIfam" id="TIGR00154">
    <property type="entry name" value="ispE"/>
    <property type="match status" value="1"/>
</dbReference>
<comment type="similarity">
    <text evidence="1 10">Belongs to the GHMP kinase family. IspE subfamily.</text>
</comment>
<evidence type="ECO:0000256" key="1">
    <source>
        <dbReference type="ARBA" id="ARBA00009684"/>
    </source>
</evidence>
<comment type="pathway">
    <text evidence="10">Isoprenoid biosynthesis; isopentenyl diphosphate biosynthesis via DXP pathway; isopentenyl diphosphate from 1-deoxy-D-xylulose 5-phosphate: step 3/6.</text>
</comment>
<evidence type="ECO:0000256" key="2">
    <source>
        <dbReference type="ARBA" id="ARBA00012052"/>
    </source>
</evidence>
<gene>
    <name evidence="10" type="primary">ispE</name>
    <name evidence="13" type="ORF">SAMN05444272_1820</name>
</gene>
<keyword evidence="14" id="KW-1185">Reference proteome</keyword>
<evidence type="ECO:0000256" key="9">
    <source>
        <dbReference type="ARBA" id="ARBA00032554"/>
    </source>
</evidence>
<dbReference type="PIRSF" id="PIRSF010376">
    <property type="entry name" value="IspE"/>
    <property type="match status" value="1"/>
</dbReference>
<dbReference type="UniPathway" id="UPA00056">
    <property type="reaction ID" value="UER00094"/>
</dbReference>
<dbReference type="EC" id="2.7.1.148" evidence="2 10"/>
<name>A0A1M7G5W6_9HYPH</name>
<comment type="function">
    <text evidence="10">Catalyzes the phosphorylation of the position 2 hydroxy group of 4-diphosphocytidyl-2C-methyl-D-erythritol.</text>
</comment>
<dbReference type="Proteomes" id="UP000186002">
    <property type="component" value="Unassembled WGS sequence"/>
</dbReference>
<dbReference type="NCBIfam" id="NF011202">
    <property type="entry name" value="PRK14608.1"/>
    <property type="match status" value="1"/>
</dbReference>
<evidence type="ECO:0000256" key="6">
    <source>
        <dbReference type="ARBA" id="ARBA00022777"/>
    </source>
</evidence>
<dbReference type="InterPro" id="IPR014721">
    <property type="entry name" value="Ribsml_uS5_D2-typ_fold_subgr"/>
</dbReference>
<dbReference type="Gene3D" id="3.30.70.890">
    <property type="entry name" value="GHMP kinase, C-terminal domain"/>
    <property type="match status" value="1"/>
</dbReference>
<proteinExistence type="inferred from homology"/>
<dbReference type="EMBL" id="FRBW01000002">
    <property type="protein sequence ID" value="SHM11774.1"/>
    <property type="molecule type" value="Genomic_DNA"/>
</dbReference>
<dbReference type="PANTHER" id="PTHR43527">
    <property type="entry name" value="4-DIPHOSPHOCYTIDYL-2-C-METHYL-D-ERYTHRITOL KINASE, CHLOROPLASTIC"/>
    <property type="match status" value="1"/>
</dbReference>
<dbReference type="Pfam" id="PF00288">
    <property type="entry name" value="GHMP_kinases_N"/>
    <property type="match status" value="1"/>
</dbReference>
<evidence type="ECO:0000259" key="11">
    <source>
        <dbReference type="Pfam" id="PF00288"/>
    </source>
</evidence>
<evidence type="ECO:0000259" key="12">
    <source>
        <dbReference type="Pfam" id="PF08544"/>
    </source>
</evidence>
<evidence type="ECO:0000313" key="13">
    <source>
        <dbReference type="EMBL" id="SHM11774.1"/>
    </source>
</evidence>
<dbReference type="GO" id="GO:0050515">
    <property type="term" value="F:4-(cytidine 5'-diphospho)-2-C-methyl-D-erythritol kinase activity"/>
    <property type="evidence" value="ECO:0007669"/>
    <property type="project" value="UniProtKB-UniRule"/>
</dbReference>
<keyword evidence="8 10" id="KW-0414">Isoprene biosynthesis</keyword>
<dbReference type="Gene3D" id="3.30.230.10">
    <property type="match status" value="1"/>
</dbReference>
<dbReference type="STRING" id="735517.SAMN05444272_1820"/>
<dbReference type="RefSeq" id="WP_073012080.1">
    <property type="nucleotide sequence ID" value="NZ_FRBW01000002.1"/>
</dbReference>
<feature type="active site" evidence="10">
    <location>
        <position position="16"/>
    </location>
</feature>
<sequence>MQLDTDGDAGEFARAKVNLALHITGRRADGYHLLDSLVVFPEIGDRLRLLPDTRPRSLALSGRFGPELQPAGPDNLVLRAIEALTSACGVPPLPMGIELEKSLPVASGIGGGSTDAAAALRLVPRALGLDLTRDQLLKLALSLGADVPVCLDQKAVRMSGIGEELHPVPSLPVTGIVLVNPLREVSTPAIFKSLTRRDNPPLPAFPDRFETCEALASWLEPCRNDMQAAAETLCPPITDVLAALKAEKGSLLSRMSGSGATCFALCRPHDAARIAADIEKSHPDWWVASSNRIQ</sequence>
<keyword evidence="5 10" id="KW-0547">Nucleotide-binding</keyword>
<dbReference type="Pfam" id="PF08544">
    <property type="entry name" value="GHMP_kinases_C"/>
    <property type="match status" value="1"/>
</dbReference>
<dbReference type="SUPFAM" id="SSF54211">
    <property type="entry name" value="Ribosomal protein S5 domain 2-like"/>
    <property type="match status" value="1"/>
</dbReference>
<evidence type="ECO:0000256" key="10">
    <source>
        <dbReference type="HAMAP-Rule" id="MF_00061"/>
    </source>
</evidence>
<dbReference type="GO" id="GO:0019288">
    <property type="term" value="P:isopentenyl diphosphate biosynthetic process, methylerythritol 4-phosphate pathway"/>
    <property type="evidence" value="ECO:0007669"/>
    <property type="project" value="UniProtKB-UniRule"/>
</dbReference>
<evidence type="ECO:0000256" key="8">
    <source>
        <dbReference type="ARBA" id="ARBA00023229"/>
    </source>
</evidence>
<dbReference type="AlphaFoldDB" id="A0A1M7G5W6"/>
<reference evidence="13 14" key="1">
    <citation type="submission" date="2016-11" db="EMBL/GenBank/DDBJ databases">
        <authorList>
            <person name="Jaros S."/>
            <person name="Januszkiewicz K."/>
            <person name="Wedrychowicz H."/>
        </authorList>
    </citation>
    <scope>NUCLEOTIDE SEQUENCE [LARGE SCALE GENOMIC DNA]</scope>
    <source>
        <strain evidence="13 14">DSM 22153</strain>
    </source>
</reference>
<dbReference type="SUPFAM" id="SSF55060">
    <property type="entry name" value="GHMP Kinase, C-terminal domain"/>
    <property type="match status" value="1"/>
</dbReference>
<keyword evidence="7 10" id="KW-0067">ATP-binding</keyword>
<dbReference type="InterPro" id="IPR020568">
    <property type="entry name" value="Ribosomal_Su5_D2-typ_SF"/>
</dbReference>
<dbReference type="PANTHER" id="PTHR43527:SF2">
    <property type="entry name" value="4-DIPHOSPHOCYTIDYL-2-C-METHYL-D-ERYTHRITOL KINASE, CHLOROPLASTIC"/>
    <property type="match status" value="1"/>
</dbReference>
<evidence type="ECO:0000256" key="4">
    <source>
        <dbReference type="ARBA" id="ARBA00022679"/>
    </source>
</evidence>